<comment type="caution">
    <text evidence="9">The sequence shown here is derived from an EMBL/GenBank/DDBJ whole genome shotgun (WGS) entry which is preliminary data.</text>
</comment>
<dbReference type="EMBL" id="JARUJP010000025">
    <property type="protein sequence ID" value="MDW8802655.1"/>
    <property type="molecule type" value="Genomic_DNA"/>
</dbReference>
<feature type="transmembrane region" description="Helical" evidence="7">
    <location>
        <begin position="43"/>
        <end position="61"/>
    </location>
</feature>
<keyword evidence="4 7" id="KW-0812">Transmembrane</keyword>
<feature type="transmembrane region" description="Helical" evidence="7">
    <location>
        <begin position="124"/>
        <end position="141"/>
    </location>
</feature>
<organism evidence="9 10">
    <name type="scientific">Clostridium tanneri</name>
    <dbReference type="NCBI Taxonomy" id="3037988"/>
    <lineage>
        <taxon>Bacteria</taxon>
        <taxon>Bacillati</taxon>
        <taxon>Bacillota</taxon>
        <taxon>Clostridia</taxon>
        <taxon>Eubacteriales</taxon>
        <taxon>Clostridiaceae</taxon>
        <taxon>Clostridium</taxon>
    </lineage>
</organism>
<feature type="transmembrane region" description="Helical" evidence="7">
    <location>
        <begin position="178"/>
        <end position="198"/>
    </location>
</feature>
<dbReference type="Pfam" id="PF00892">
    <property type="entry name" value="EamA"/>
    <property type="match status" value="2"/>
</dbReference>
<evidence type="ECO:0000256" key="5">
    <source>
        <dbReference type="ARBA" id="ARBA00022989"/>
    </source>
</evidence>
<evidence type="ECO:0000256" key="6">
    <source>
        <dbReference type="ARBA" id="ARBA00023136"/>
    </source>
</evidence>
<evidence type="ECO:0000256" key="4">
    <source>
        <dbReference type="ARBA" id="ARBA00022692"/>
    </source>
</evidence>
<feature type="transmembrane region" description="Helical" evidence="7">
    <location>
        <begin position="240"/>
        <end position="258"/>
    </location>
</feature>
<feature type="transmembrane region" description="Helical" evidence="7">
    <location>
        <begin position="98"/>
        <end position="117"/>
    </location>
</feature>
<keyword evidence="3" id="KW-1003">Cell membrane</keyword>
<proteinExistence type="inferred from homology"/>
<feature type="domain" description="EamA" evidence="8">
    <location>
        <begin position="13"/>
        <end position="140"/>
    </location>
</feature>
<evidence type="ECO:0000259" key="8">
    <source>
        <dbReference type="Pfam" id="PF00892"/>
    </source>
</evidence>
<reference evidence="9 10" key="1">
    <citation type="submission" date="2023-04" db="EMBL/GenBank/DDBJ databases">
        <title>Clostridium tannerae sp. nov., isolated from the fecal material of an alpaca.</title>
        <authorList>
            <person name="Miller S."/>
            <person name="Hendry M."/>
            <person name="King J."/>
            <person name="Sankaranarayanan K."/>
            <person name="Lawson P.A."/>
        </authorList>
    </citation>
    <scope>NUCLEOTIDE SEQUENCE [LARGE SCALE GENOMIC DNA]</scope>
    <source>
        <strain evidence="9 10">A1-XYC3</strain>
    </source>
</reference>
<accession>A0ABU4JWY6</accession>
<evidence type="ECO:0000256" key="7">
    <source>
        <dbReference type="SAM" id="Phobius"/>
    </source>
</evidence>
<gene>
    <name evidence="9" type="ORF">P8V03_16020</name>
</gene>
<dbReference type="SUPFAM" id="SSF103481">
    <property type="entry name" value="Multidrug resistance efflux transporter EmrE"/>
    <property type="match status" value="2"/>
</dbReference>
<feature type="domain" description="EamA" evidence="8">
    <location>
        <begin position="150"/>
        <end position="280"/>
    </location>
</feature>
<name>A0ABU4JWY6_9CLOT</name>
<keyword evidence="6 7" id="KW-0472">Membrane</keyword>
<keyword evidence="5 7" id="KW-1133">Transmembrane helix</keyword>
<evidence type="ECO:0000313" key="10">
    <source>
        <dbReference type="Proteomes" id="UP001281656"/>
    </source>
</evidence>
<keyword evidence="10" id="KW-1185">Reference proteome</keyword>
<dbReference type="RefSeq" id="WP_318798953.1">
    <property type="nucleotide sequence ID" value="NZ_JARUJP010000025.1"/>
</dbReference>
<feature type="transmembrane region" description="Helical" evidence="7">
    <location>
        <begin position="210"/>
        <end position="228"/>
    </location>
</feature>
<dbReference type="PANTHER" id="PTHR42920:SF5">
    <property type="entry name" value="EAMA DOMAIN-CONTAINING PROTEIN"/>
    <property type="match status" value="1"/>
</dbReference>
<evidence type="ECO:0000313" key="9">
    <source>
        <dbReference type="EMBL" id="MDW8802655.1"/>
    </source>
</evidence>
<dbReference type="PANTHER" id="PTHR42920">
    <property type="entry name" value="OS03G0707200 PROTEIN-RELATED"/>
    <property type="match status" value="1"/>
</dbReference>
<comment type="subcellular location">
    <subcellularLocation>
        <location evidence="1">Cell membrane</location>
        <topology evidence="1">Multi-pass membrane protein</topology>
    </subcellularLocation>
</comment>
<comment type="similarity">
    <text evidence="2">Belongs to the EamA transporter family.</text>
</comment>
<evidence type="ECO:0000256" key="1">
    <source>
        <dbReference type="ARBA" id="ARBA00004651"/>
    </source>
</evidence>
<evidence type="ECO:0000256" key="3">
    <source>
        <dbReference type="ARBA" id="ARBA00022475"/>
    </source>
</evidence>
<dbReference type="Proteomes" id="UP001281656">
    <property type="component" value="Unassembled WGS sequence"/>
</dbReference>
<evidence type="ECO:0000256" key="2">
    <source>
        <dbReference type="ARBA" id="ARBA00007362"/>
    </source>
</evidence>
<protein>
    <submittedName>
        <fullName evidence="9">DMT family transporter</fullName>
    </submittedName>
</protein>
<feature type="transmembrane region" description="Helical" evidence="7">
    <location>
        <begin position="73"/>
        <end position="92"/>
    </location>
</feature>
<sequence length="291" mass="32528">MRIENKKALVASLTLAVVAMFWGTSYAIVKDVLNDIKPFQLMTLRFGFSTLILSCIFFKKLKKITKKDICQGSIIGIFLFFAFLFLVIGILYTTASKQSFIVGAYVILVPFLAWIINKRPLDRYELIGAAVATIGIGLLTLDNSFSINKGDGISILCSISFACHMIAIEYYSKESDPIISTIIQFAITAVFFILLTGIFESYNIKLDRKMIKATTYLVIMTTVIPFLVQNIAQQYISSTSTALIFTLESAFGGIFAVSFLGEEMSTRMIVGAIIIFLGIITEETKWKFFKR</sequence>
<dbReference type="InterPro" id="IPR037185">
    <property type="entry name" value="EmrE-like"/>
</dbReference>
<dbReference type="InterPro" id="IPR000620">
    <property type="entry name" value="EamA_dom"/>
</dbReference>
<dbReference type="InterPro" id="IPR051258">
    <property type="entry name" value="Diverse_Substrate_Transporter"/>
</dbReference>